<sequence length="302" mass="31889">MKRHLETHAEAVAILAVTLGALTVWVAGLFPDLGTLAGGEAILAANEAYLDEARRAALQDSLLLGEVLALLEVLRSTDLGLELIVSVDVQAGQALSALTAAVERAMGAALTATVLTEALIWLNRIGDLVALWALRFGAMALAVWMLLRILGAGALLRSLFRRLSEVLVLVFLLGYLLLPYSINLGRALSDSAAGALASDTAATPERLHADILGGHGLSTDLSFWSKSGNVRVSYETLTSDLADKVSAMSLYGVERLAHLLIVGVLFPAAVALVLLVVAWRILGPVMSAIDRLLAPRTDAQKS</sequence>
<comment type="caution">
    <text evidence="2">The sequence shown here is derived from an EMBL/GenBank/DDBJ whole genome shotgun (WGS) entry which is preliminary data.</text>
</comment>
<keyword evidence="1" id="KW-1133">Transmembrane helix</keyword>
<keyword evidence="1" id="KW-0472">Membrane</keyword>
<keyword evidence="3" id="KW-1185">Reference proteome</keyword>
<keyword evidence="1" id="KW-0812">Transmembrane</keyword>
<feature type="transmembrane region" description="Helical" evidence="1">
    <location>
        <begin position="256"/>
        <end position="282"/>
    </location>
</feature>
<reference evidence="3" key="1">
    <citation type="submission" date="2018-05" db="EMBL/GenBank/DDBJ databases">
        <authorList>
            <person name="Du Z."/>
            <person name="Wang X."/>
        </authorList>
    </citation>
    <scope>NUCLEOTIDE SEQUENCE [LARGE SCALE GENOMIC DNA]</scope>
    <source>
        <strain evidence="3">WDS4C29</strain>
    </source>
</reference>
<feature type="transmembrane region" description="Helical" evidence="1">
    <location>
        <begin position="163"/>
        <end position="182"/>
    </location>
</feature>
<evidence type="ECO:0000313" key="2">
    <source>
        <dbReference type="EMBL" id="PWG18116.1"/>
    </source>
</evidence>
<dbReference type="RefSeq" id="WP_109386184.1">
    <property type="nucleotide sequence ID" value="NZ_QETF01000002.1"/>
</dbReference>
<evidence type="ECO:0000313" key="3">
    <source>
        <dbReference type="Proteomes" id="UP000245293"/>
    </source>
</evidence>
<evidence type="ECO:0000256" key="1">
    <source>
        <dbReference type="SAM" id="Phobius"/>
    </source>
</evidence>
<dbReference type="Proteomes" id="UP000245293">
    <property type="component" value="Unassembled WGS sequence"/>
</dbReference>
<accession>A0A2V1P702</accession>
<organism evidence="2 3">
    <name type="scientific">Salibaculum griseiflavum</name>
    <dbReference type="NCBI Taxonomy" id="1914409"/>
    <lineage>
        <taxon>Bacteria</taxon>
        <taxon>Pseudomonadati</taxon>
        <taxon>Pseudomonadota</taxon>
        <taxon>Alphaproteobacteria</taxon>
        <taxon>Rhodobacterales</taxon>
        <taxon>Roseobacteraceae</taxon>
        <taxon>Salibaculum</taxon>
    </lineage>
</organism>
<gene>
    <name evidence="2" type="ORF">DFK10_02325</name>
</gene>
<proteinExistence type="predicted"/>
<feature type="transmembrane region" description="Helical" evidence="1">
    <location>
        <begin position="12"/>
        <end position="30"/>
    </location>
</feature>
<dbReference type="EMBL" id="QETF01000002">
    <property type="protein sequence ID" value="PWG18116.1"/>
    <property type="molecule type" value="Genomic_DNA"/>
</dbReference>
<protein>
    <submittedName>
        <fullName evidence="2">Uncharacterized protein</fullName>
    </submittedName>
</protein>
<name>A0A2V1P702_9RHOB</name>
<feature type="transmembrane region" description="Helical" evidence="1">
    <location>
        <begin position="129"/>
        <end position="151"/>
    </location>
</feature>
<dbReference type="AlphaFoldDB" id="A0A2V1P702"/>